<evidence type="ECO:0000313" key="2">
    <source>
        <dbReference type="Proteomes" id="UP001430953"/>
    </source>
</evidence>
<reference evidence="1 2" key="1">
    <citation type="submission" date="2023-03" db="EMBL/GenBank/DDBJ databases">
        <title>High recombination rates correlate with genetic variation in Cardiocondyla obscurior ants.</title>
        <authorList>
            <person name="Errbii M."/>
        </authorList>
    </citation>
    <scope>NUCLEOTIDE SEQUENCE [LARGE SCALE GENOMIC DNA]</scope>
    <source>
        <strain evidence="1">Alpha-2009</strain>
        <tissue evidence="1">Whole body</tissue>
    </source>
</reference>
<organism evidence="1 2">
    <name type="scientific">Cardiocondyla obscurior</name>
    <dbReference type="NCBI Taxonomy" id="286306"/>
    <lineage>
        <taxon>Eukaryota</taxon>
        <taxon>Metazoa</taxon>
        <taxon>Ecdysozoa</taxon>
        <taxon>Arthropoda</taxon>
        <taxon>Hexapoda</taxon>
        <taxon>Insecta</taxon>
        <taxon>Pterygota</taxon>
        <taxon>Neoptera</taxon>
        <taxon>Endopterygota</taxon>
        <taxon>Hymenoptera</taxon>
        <taxon>Apocrita</taxon>
        <taxon>Aculeata</taxon>
        <taxon>Formicoidea</taxon>
        <taxon>Formicidae</taxon>
        <taxon>Myrmicinae</taxon>
        <taxon>Cardiocondyla</taxon>
    </lineage>
</organism>
<protein>
    <submittedName>
        <fullName evidence="1">Uncharacterized protein</fullName>
    </submittedName>
</protein>
<proteinExistence type="predicted"/>
<gene>
    <name evidence="1" type="ORF">PUN28_018549</name>
</gene>
<sequence>MEDIIMAFNGFVLQPGEKVYETNLKMLMGIPPSAKKNARRIGTSWECRAMNSLAGNNTMEKEKEITYENMQRIYKNFMRLPHLYERLLIPLGRDLTILSADLIGFENPPRKIS</sequence>
<name>A0AAW2EED3_9HYME</name>
<evidence type="ECO:0000313" key="1">
    <source>
        <dbReference type="EMBL" id="KAL0102073.1"/>
    </source>
</evidence>
<dbReference type="EMBL" id="JADYXP020000023">
    <property type="protein sequence ID" value="KAL0102073.1"/>
    <property type="molecule type" value="Genomic_DNA"/>
</dbReference>
<dbReference type="Proteomes" id="UP001430953">
    <property type="component" value="Unassembled WGS sequence"/>
</dbReference>
<accession>A0AAW2EED3</accession>
<dbReference type="AlphaFoldDB" id="A0AAW2EED3"/>
<keyword evidence="2" id="KW-1185">Reference proteome</keyword>
<comment type="caution">
    <text evidence="1">The sequence shown here is derived from an EMBL/GenBank/DDBJ whole genome shotgun (WGS) entry which is preliminary data.</text>
</comment>